<evidence type="ECO:0000313" key="5">
    <source>
        <dbReference type="Proteomes" id="UP001208656"/>
    </source>
</evidence>
<evidence type="ECO:0000313" key="4">
    <source>
        <dbReference type="EMBL" id="MCU9593629.1"/>
    </source>
</evidence>
<evidence type="ECO:0000256" key="1">
    <source>
        <dbReference type="ARBA" id="ARBA00004613"/>
    </source>
</evidence>
<protein>
    <submittedName>
        <fullName evidence="4">Toxin</fullName>
    </submittedName>
</protein>
<keyword evidence="2" id="KW-0964">Secreted</keyword>
<dbReference type="Proteomes" id="UP001208656">
    <property type="component" value="Unassembled WGS sequence"/>
</dbReference>
<dbReference type="Pfam" id="PF07737">
    <property type="entry name" value="ATLF"/>
    <property type="match status" value="1"/>
</dbReference>
<evidence type="ECO:0000259" key="3">
    <source>
        <dbReference type="PROSITE" id="PS51995"/>
    </source>
</evidence>
<reference evidence="4 5" key="1">
    <citation type="submission" date="2022-10" db="EMBL/GenBank/DDBJ databases">
        <title>Description of Fervidibacillus gen. nov. in the family Fervidibacillaceae fam. nov. with two species, Fervidibacillus albus sp. nov., and Fervidibacillus halotolerans sp. nov., isolated from tidal flat sediments.</title>
        <authorList>
            <person name="Kwon K.K."/>
            <person name="Yang S.-H."/>
        </authorList>
    </citation>
    <scope>NUCLEOTIDE SEQUENCE [LARGE SCALE GENOMIC DNA]</scope>
    <source>
        <strain evidence="4 5">DSM 23332</strain>
    </source>
</reference>
<dbReference type="CDD" id="cd20183">
    <property type="entry name" value="M34_PPEP"/>
    <property type="match status" value="1"/>
</dbReference>
<keyword evidence="5" id="KW-1185">Reference proteome</keyword>
<dbReference type="PROSITE" id="PS51995">
    <property type="entry name" value="ATLF"/>
    <property type="match status" value="1"/>
</dbReference>
<feature type="domain" description="ATLF-like" evidence="3">
    <location>
        <begin position="46"/>
        <end position="232"/>
    </location>
</feature>
<dbReference type="Gene3D" id="3.40.390.10">
    <property type="entry name" value="Collagenase (Catalytic Domain)"/>
    <property type="match status" value="1"/>
</dbReference>
<comment type="caution">
    <text evidence="4">The sequence shown here is derived from an EMBL/GenBank/DDBJ whole genome shotgun (WGS) entry which is preliminary data.</text>
</comment>
<sequence length="232" mass="27309">MRRYPILISFLLFILYCPRSEAKFNYTYLKDIVHSDFYQSLNLHSSEWLDSIIMLPNDDFDQLAAKQMIQRIDQLPQELLQKISAQRIVVVLFNGKLTDFPSTNHLTGLIPRGYRNTGTTWDDVPGSGGNRIVHVKIGASDYGKGHSSVNLELHELAHSIDKLIFNKIRENAYFLSIWRLEARTLFENRAYFLKFPEEFFAESFAYYYLNEHTRKILYEKAPKTYHFIKNLR</sequence>
<comment type="subcellular location">
    <subcellularLocation>
        <location evidence="1">Secreted</location>
    </subcellularLocation>
</comment>
<dbReference type="SUPFAM" id="SSF55486">
    <property type="entry name" value="Metalloproteases ('zincins'), catalytic domain"/>
    <property type="match status" value="1"/>
</dbReference>
<dbReference type="RefSeq" id="WP_263061117.1">
    <property type="nucleotide sequence ID" value="NZ_JAOUSE010000007.1"/>
</dbReference>
<organism evidence="4 5">
    <name type="scientific">Pallidibacillus thermolactis</name>
    <dbReference type="NCBI Taxonomy" id="251051"/>
    <lineage>
        <taxon>Bacteria</taxon>
        <taxon>Bacillati</taxon>
        <taxon>Bacillota</taxon>
        <taxon>Bacilli</taxon>
        <taxon>Bacillales</taxon>
        <taxon>Bacillaceae</taxon>
        <taxon>Pallidibacillus</taxon>
    </lineage>
</organism>
<dbReference type="InterPro" id="IPR024079">
    <property type="entry name" value="MetalloPept_cat_dom_sf"/>
</dbReference>
<evidence type="ECO:0000256" key="2">
    <source>
        <dbReference type="ARBA" id="ARBA00022525"/>
    </source>
</evidence>
<dbReference type="EMBL" id="JAOUSE010000007">
    <property type="protein sequence ID" value="MCU9593629.1"/>
    <property type="molecule type" value="Genomic_DNA"/>
</dbReference>
<name>A0ABT2WD74_9BACI</name>
<dbReference type="InterPro" id="IPR047568">
    <property type="entry name" value="ATLF-like_dom"/>
</dbReference>
<dbReference type="InterPro" id="IPR014781">
    <property type="entry name" value="Anthrax_toxin_lethal/edema_N/C"/>
</dbReference>
<gene>
    <name evidence="4" type="ORF">OEV82_04045</name>
</gene>
<accession>A0ABT2WD74</accession>
<proteinExistence type="predicted"/>